<feature type="compositionally biased region" description="Low complexity" evidence="4">
    <location>
        <begin position="15"/>
        <end position="29"/>
    </location>
</feature>
<dbReference type="SUPFAM" id="SSF46689">
    <property type="entry name" value="Homeodomain-like"/>
    <property type="match status" value="1"/>
</dbReference>
<reference evidence="6 7" key="1">
    <citation type="submission" date="2023-12" db="EMBL/GenBank/DDBJ databases">
        <title>A high-quality genome assembly for Dillenia turbinata (Dilleniales).</title>
        <authorList>
            <person name="Chanderbali A."/>
        </authorList>
    </citation>
    <scope>NUCLEOTIDE SEQUENCE [LARGE SCALE GENOMIC DNA]</scope>
    <source>
        <strain evidence="6">LSX21</strain>
        <tissue evidence="6">Leaf</tissue>
    </source>
</reference>
<feature type="DNA-binding region" description="Homeobox" evidence="2">
    <location>
        <begin position="117"/>
        <end position="181"/>
    </location>
</feature>
<protein>
    <submittedName>
        <fullName evidence="6">Homeobox domain</fullName>
    </submittedName>
</protein>
<gene>
    <name evidence="6" type="ORF">RJ641_010804</name>
</gene>
<feature type="compositionally biased region" description="Basic and acidic residues" evidence="4">
    <location>
        <begin position="1"/>
        <end position="13"/>
    </location>
</feature>
<evidence type="ECO:0000256" key="2">
    <source>
        <dbReference type="PROSITE-ProRule" id="PRU00108"/>
    </source>
</evidence>
<dbReference type="Pfam" id="PF00046">
    <property type="entry name" value="Homeodomain"/>
    <property type="match status" value="1"/>
</dbReference>
<feature type="region of interest" description="Disordered" evidence="4">
    <location>
        <begin position="1"/>
        <end position="31"/>
    </location>
</feature>
<accession>A0AAN8Z4M1</accession>
<name>A0AAN8Z4M1_9MAGN</name>
<dbReference type="GO" id="GO:0003677">
    <property type="term" value="F:DNA binding"/>
    <property type="evidence" value="ECO:0007669"/>
    <property type="project" value="UniProtKB-UniRule"/>
</dbReference>
<dbReference type="SMART" id="SM00389">
    <property type="entry name" value="HOX"/>
    <property type="match status" value="1"/>
</dbReference>
<keyword evidence="2 3" id="KW-0371">Homeobox</keyword>
<feature type="region of interest" description="Disordered" evidence="4">
    <location>
        <begin position="177"/>
        <end position="213"/>
    </location>
</feature>
<dbReference type="PANTHER" id="PTHR46777">
    <property type="entry name" value="WUSCHEL-RELATED HOMEOBOX 13"/>
    <property type="match status" value="1"/>
</dbReference>
<dbReference type="InterPro" id="IPR044559">
    <property type="entry name" value="WOX13-like"/>
</dbReference>
<dbReference type="InterPro" id="IPR001356">
    <property type="entry name" value="HD"/>
</dbReference>
<keyword evidence="7" id="KW-1185">Reference proteome</keyword>
<dbReference type="AlphaFoldDB" id="A0AAN8Z4M1"/>
<proteinExistence type="predicted"/>
<comment type="caution">
    <text evidence="6">The sequence shown here is derived from an EMBL/GenBank/DDBJ whole genome shotgun (WGS) entry which is preliminary data.</text>
</comment>
<keyword evidence="2 3" id="KW-0238">DNA-binding</keyword>
<feature type="compositionally biased region" description="Polar residues" evidence="4">
    <location>
        <begin position="182"/>
        <end position="191"/>
    </location>
</feature>
<dbReference type="InterPro" id="IPR009057">
    <property type="entry name" value="Homeodomain-like_sf"/>
</dbReference>
<feature type="domain" description="Homeobox" evidence="5">
    <location>
        <begin position="115"/>
        <end position="180"/>
    </location>
</feature>
<feature type="non-terminal residue" evidence="6">
    <location>
        <position position="294"/>
    </location>
</feature>
<dbReference type="PANTHER" id="PTHR46777:SF5">
    <property type="entry name" value="WUSCHEL-RELATED HOMEOBOX 13"/>
    <property type="match status" value="1"/>
</dbReference>
<dbReference type="CDD" id="cd00086">
    <property type="entry name" value="homeodomain"/>
    <property type="match status" value="1"/>
</dbReference>
<dbReference type="PROSITE" id="PS50071">
    <property type="entry name" value="HOMEOBOX_2"/>
    <property type="match status" value="1"/>
</dbReference>
<keyword evidence="2 3" id="KW-0539">Nucleus</keyword>
<dbReference type="EMBL" id="JBAMMX010000018">
    <property type="protein sequence ID" value="KAK6922500.1"/>
    <property type="molecule type" value="Genomic_DNA"/>
</dbReference>
<dbReference type="Proteomes" id="UP001370490">
    <property type="component" value="Unassembled WGS sequence"/>
</dbReference>
<evidence type="ECO:0000256" key="1">
    <source>
        <dbReference type="ARBA" id="ARBA00004123"/>
    </source>
</evidence>
<dbReference type="GO" id="GO:0005634">
    <property type="term" value="C:nucleus"/>
    <property type="evidence" value="ECO:0007669"/>
    <property type="project" value="UniProtKB-SubCell"/>
</dbReference>
<dbReference type="Gene3D" id="1.10.10.60">
    <property type="entry name" value="Homeodomain-like"/>
    <property type="match status" value="1"/>
</dbReference>
<evidence type="ECO:0000256" key="4">
    <source>
        <dbReference type="SAM" id="MobiDB-lite"/>
    </source>
</evidence>
<comment type="subcellular location">
    <subcellularLocation>
        <location evidence="1 2 3">Nucleus</location>
    </subcellularLocation>
</comment>
<evidence type="ECO:0000313" key="7">
    <source>
        <dbReference type="Proteomes" id="UP001370490"/>
    </source>
</evidence>
<evidence type="ECO:0000259" key="5">
    <source>
        <dbReference type="PROSITE" id="PS50071"/>
    </source>
</evidence>
<sequence>MKEMVMEEWDHHQKQQNQQQLQAEDQPQQHVNGGGGGVLYVKVMTDEQMEILRKQIAVYATICEQLVEMHKAITAQQDLAGADPLSLSLSSFLECIGVRLGNLYCDPLMTSAGQKITARQRWTPTATQLQILERMFDQGNGTPSREKIKEITCELSQHGQINESNVYNWFQNRRARSKRKQVVNTPNNNAESEVETEVESPKDKKTKPGNLLSQQNVVPRAEDMCFQSSEIHHSLEPQCNKVEPTIPSNASALKPLSFYENILSNPSTRIEPDRAVAEFKSPSSQAAPTLSNYM</sequence>
<evidence type="ECO:0000313" key="6">
    <source>
        <dbReference type="EMBL" id="KAK6922500.1"/>
    </source>
</evidence>
<organism evidence="6 7">
    <name type="scientific">Dillenia turbinata</name>
    <dbReference type="NCBI Taxonomy" id="194707"/>
    <lineage>
        <taxon>Eukaryota</taxon>
        <taxon>Viridiplantae</taxon>
        <taxon>Streptophyta</taxon>
        <taxon>Embryophyta</taxon>
        <taxon>Tracheophyta</taxon>
        <taxon>Spermatophyta</taxon>
        <taxon>Magnoliopsida</taxon>
        <taxon>eudicotyledons</taxon>
        <taxon>Gunneridae</taxon>
        <taxon>Pentapetalae</taxon>
        <taxon>Dilleniales</taxon>
        <taxon>Dilleniaceae</taxon>
        <taxon>Dillenia</taxon>
    </lineage>
</organism>
<dbReference type="GO" id="GO:0003700">
    <property type="term" value="F:DNA-binding transcription factor activity"/>
    <property type="evidence" value="ECO:0007669"/>
    <property type="project" value="InterPro"/>
</dbReference>
<evidence type="ECO:0000256" key="3">
    <source>
        <dbReference type="RuleBase" id="RU000682"/>
    </source>
</evidence>